<dbReference type="PANTHER" id="PTHR10606:SF44">
    <property type="entry name" value="6-PHOSPHOFRUCTO 2-KINASE_FRUCTOSE 2,6-BISPHOSPHATASE LONG FORM"/>
    <property type="match status" value="1"/>
</dbReference>
<dbReference type="InterPro" id="IPR003094">
    <property type="entry name" value="6Pfruct_kin"/>
</dbReference>
<keyword evidence="2" id="KW-0067">ATP-binding</keyword>
<evidence type="ECO:0000259" key="4">
    <source>
        <dbReference type="Pfam" id="PF01591"/>
    </source>
</evidence>
<dbReference type="GO" id="GO:0005829">
    <property type="term" value="C:cytosol"/>
    <property type="evidence" value="ECO:0007669"/>
    <property type="project" value="TreeGrafter"/>
</dbReference>
<dbReference type="Gene3D" id="3.40.50.300">
    <property type="entry name" value="P-loop containing nucleotide triphosphate hydrolases"/>
    <property type="match status" value="1"/>
</dbReference>
<dbReference type="SUPFAM" id="SSF52540">
    <property type="entry name" value="P-loop containing nucleoside triphosphate hydrolases"/>
    <property type="match status" value="1"/>
</dbReference>
<evidence type="ECO:0000313" key="5">
    <source>
        <dbReference type="EMBL" id="VDP69644.1"/>
    </source>
</evidence>
<evidence type="ECO:0000256" key="1">
    <source>
        <dbReference type="ARBA" id="ARBA00022741"/>
    </source>
</evidence>
<keyword evidence="6" id="KW-1185">Reference proteome</keyword>
<feature type="domain" description="6-phosphofructo-2-kinase" evidence="4">
    <location>
        <begin position="17"/>
        <end position="143"/>
    </location>
</feature>
<dbReference type="GO" id="GO:0006000">
    <property type="term" value="P:fructose metabolic process"/>
    <property type="evidence" value="ECO:0007669"/>
    <property type="project" value="InterPro"/>
</dbReference>
<keyword evidence="3" id="KW-0812">Transmembrane</keyword>
<dbReference type="GO" id="GO:0006003">
    <property type="term" value="P:fructose 2,6-bisphosphate metabolic process"/>
    <property type="evidence" value="ECO:0007669"/>
    <property type="project" value="InterPro"/>
</dbReference>
<organism evidence="7">
    <name type="scientific">Echinostoma caproni</name>
    <dbReference type="NCBI Taxonomy" id="27848"/>
    <lineage>
        <taxon>Eukaryota</taxon>
        <taxon>Metazoa</taxon>
        <taxon>Spiralia</taxon>
        <taxon>Lophotrochozoa</taxon>
        <taxon>Platyhelminthes</taxon>
        <taxon>Trematoda</taxon>
        <taxon>Digenea</taxon>
        <taxon>Plagiorchiida</taxon>
        <taxon>Echinostomata</taxon>
        <taxon>Echinostomatoidea</taxon>
        <taxon>Echinostomatidae</taxon>
        <taxon>Echinostoma</taxon>
    </lineage>
</organism>
<reference evidence="7" key="1">
    <citation type="submission" date="2016-06" db="UniProtKB">
        <authorList>
            <consortium name="WormBaseParasite"/>
        </authorList>
    </citation>
    <scope>IDENTIFICATION</scope>
</reference>
<dbReference type="PRINTS" id="PR00991">
    <property type="entry name" value="6PFRUCTKNASE"/>
</dbReference>
<dbReference type="InterPro" id="IPR027417">
    <property type="entry name" value="P-loop_NTPase"/>
</dbReference>
<gene>
    <name evidence="5" type="ORF">ECPE_LOCUS3483</name>
</gene>
<dbReference type="WBParaSite" id="ECPE_0000348601-mRNA-1">
    <property type="protein sequence ID" value="ECPE_0000348601-mRNA-1"/>
    <property type="gene ID" value="ECPE_0000348601"/>
</dbReference>
<keyword evidence="3" id="KW-0472">Membrane</keyword>
<dbReference type="EMBL" id="UZAN01040436">
    <property type="protein sequence ID" value="VDP69644.1"/>
    <property type="molecule type" value="Genomic_DNA"/>
</dbReference>
<evidence type="ECO:0000313" key="6">
    <source>
        <dbReference type="Proteomes" id="UP000272942"/>
    </source>
</evidence>
<dbReference type="Proteomes" id="UP000272942">
    <property type="component" value="Unassembled WGS sequence"/>
</dbReference>
<keyword evidence="3" id="KW-1133">Transmembrane helix</keyword>
<evidence type="ECO:0000256" key="2">
    <source>
        <dbReference type="ARBA" id="ARBA00022840"/>
    </source>
</evidence>
<proteinExistence type="predicted"/>
<sequence length="285" mass="33024">MTEAITTLYRQSGSPVSLKIAEEALDDMISWLATDQGDIGVFDATNTTRERRLWIMEKCKARHLDVLFVESICNDPKVIEENVLEVKVNSPDYVGMDKDEALMDFMKRMQHYGAQYVPIDDDLDKDWSYIKIFNQGQRYLFFETTCFRLIYLLIRNTIFPFTVFTCDDNKFIESSNFTVIFFHSYKLVKVPKLEHVVRNQIKRFKLLSSSCFSPVLLIQMLTSHVFLGFLVFYYTHLCDAQQTKWKNKVVKACFSVIETSNISSGTWSGGSHRAPLGVFLNWTTA</sequence>
<dbReference type="OrthoDB" id="267323at2759"/>
<evidence type="ECO:0000313" key="7">
    <source>
        <dbReference type="WBParaSite" id="ECPE_0000348601-mRNA-1"/>
    </source>
</evidence>
<reference evidence="5 6" key="2">
    <citation type="submission" date="2018-11" db="EMBL/GenBank/DDBJ databases">
        <authorList>
            <consortium name="Pathogen Informatics"/>
        </authorList>
    </citation>
    <scope>NUCLEOTIDE SEQUENCE [LARGE SCALE GENOMIC DNA]</scope>
    <source>
        <strain evidence="5 6">Egypt</strain>
    </source>
</reference>
<feature type="transmembrane region" description="Helical" evidence="3">
    <location>
        <begin position="211"/>
        <end position="234"/>
    </location>
</feature>
<dbReference type="Pfam" id="PF01591">
    <property type="entry name" value="6PF2K"/>
    <property type="match status" value="1"/>
</dbReference>
<dbReference type="GO" id="GO:0004331">
    <property type="term" value="F:fructose-2,6-bisphosphate 2-phosphatase activity"/>
    <property type="evidence" value="ECO:0007669"/>
    <property type="project" value="TreeGrafter"/>
</dbReference>
<name>A0A183A948_9TREM</name>
<evidence type="ECO:0000256" key="3">
    <source>
        <dbReference type="SAM" id="Phobius"/>
    </source>
</evidence>
<accession>A0A183A948</accession>
<dbReference type="PANTHER" id="PTHR10606">
    <property type="entry name" value="6-PHOSPHOFRUCTO-2-KINASE/FRUCTOSE-2,6-BISPHOSPHATASE"/>
    <property type="match status" value="1"/>
</dbReference>
<protein>
    <submittedName>
        <fullName evidence="7">6PF2K domain-containing protein</fullName>
    </submittedName>
</protein>
<dbReference type="InterPro" id="IPR013079">
    <property type="entry name" value="6Phosfructo_kin"/>
</dbReference>
<dbReference type="GO" id="GO:0005524">
    <property type="term" value="F:ATP binding"/>
    <property type="evidence" value="ECO:0007669"/>
    <property type="project" value="UniProtKB-KW"/>
</dbReference>
<keyword evidence="1" id="KW-0547">Nucleotide-binding</keyword>
<dbReference type="AlphaFoldDB" id="A0A183A948"/>
<dbReference type="GO" id="GO:0003873">
    <property type="term" value="F:6-phosphofructo-2-kinase activity"/>
    <property type="evidence" value="ECO:0007669"/>
    <property type="project" value="InterPro"/>
</dbReference>